<sequence length="68" mass="7473">MTCLGKDRKPLLALDDVPADHCDPLLTNDPIESVFATVRHRSIRRKGALAQKTAKLMVFELVQAAAKS</sequence>
<dbReference type="Proteomes" id="UP000318590">
    <property type="component" value="Unassembled WGS sequence"/>
</dbReference>
<protein>
    <recommendedName>
        <fullName evidence="3">Transposase</fullName>
    </recommendedName>
</protein>
<name>A0A547QAF1_9RHOB</name>
<evidence type="ECO:0008006" key="3">
    <source>
        <dbReference type="Google" id="ProtNLM"/>
    </source>
</evidence>
<comment type="caution">
    <text evidence="1">The sequence shown here is derived from an EMBL/GenBank/DDBJ whole genome shotgun (WGS) entry which is preliminary data.</text>
</comment>
<dbReference type="OrthoDB" id="165209at2"/>
<evidence type="ECO:0000313" key="2">
    <source>
        <dbReference type="Proteomes" id="UP000318590"/>
    </source>
</evidence>
<proteinExistence type="predicted"/>
<reference evidence="1 2" key="1">
    <citation type="submission" date="2019-06" db="EMBL/GenBank/DDBJ databases">
        <title>Paenimaribius caenipelagi gen. nov., sp. nov., isolated from a tidal flat.</title>
        <authorList>
            <person name="Yoon J.-H."/>
        </authorList>
    </citation>
    <scope>NUCLEOTIDE SEQUENCE [LARGE SCALE GENOMIC DNA]</scope>
    <source>
        <strain evidence="1 2">JBTF-M29</strain>
    </source>
</reference>
<dbReference type="AlphaFoldDB" id="A0A547QAF1"/>
<dbReference type="EMBL" id="VFSV01000002">
    <property type="protein sequence ID" value="TRD23339.1"/>
    <property type="molecule type" value="Genomic_DNA"/>
</dbReference>
<evidence type="ECO:0000313" key="1">
    <source>
        <dbReference type="EMBL" id="TRD23339.1"/>
    </source>
</evidence>
<keyword evidence="2" id="KW-1185">Reference proteome</keyword>
<accession>A0A547QAF1</accession>
<organism evidence="1 2">
    <name type="scientific">Palleronia caenipelagi</name>
    <dbReference type="NCBI Taxonomy" id="2489174"/>
    <lineage>
        <taxon>Bacteria</taxon>
        <taxon>Pseudomonadati</taxon>
        <taxon>Pseudomonadota</taxon>
        <taxon>Alphaproteobacteria</taxon>
        <taxon>Rhodobacterales</taxon>
        <taxon>Roseobacteraceae</taxon>
        <taxon>Palleronia</taxon>
    </lineage>
</organism>
<gene>
    <name evidence="1" type="ORF">FEV53_01930</name>
</gene>